<evidence type="ECO:0000256" key="1">
    <source>
        <dbReference type="SAM" id="MobiDB-lite"/>
    </source>
</evidence>
<organism evidence="3 4">
    <name type="scientific">Emiliania huxleyi (strain CCMP1516)</name>
    <dbReference type="NCBI Taxonomy" id="280463"/>
    <lineage>
        <taxon>Eukaryota</taxon>
        <taxon>Haptista</taxon>
        <taxon>Haptophyta</taxon>
        <taxon>Prymnesiophyceae</taxon>
        <taxon>Isochrysidales</taxon>
        <taxon>Noelaerhabdaceae</taxon>
        <taxon>Emiliania</taxon>
    </lineage>
</organism>
<feature type="transmembrane region" description="Helical" evidence="2">
    <location>
        <begin position="648"/>
        <end position="671"/>
    </location>
</feature>
<protein>
    <recommendedName>
        <fullName evidence="5">Cytochrome b561 domain-containing protein</fullName>
    </recommendedName>
</protein>
<keyword evidence="2" id="KW-1133">Transmembrane helix</keyword>
<evidence type="ECO:0000313" key="3">
    <source>
        <dbReference type="EnsemblProtists" id="EOD15481"/>
    </source>
</evidence>
<keyword evidence="2" id="KW-0812">Transmembrane</keyword>
<evidence type="ECO:0000313" key="4">
    <source>
        <dbReference type="Proteomes" id="UP000013827"/>
    </source>
</evidence>
<keyword evidence="2" id="KW-0472">Membrane</keyword>
<feature type="transmembrane region" description="Helical" evidence="2">
    <location>
        <begin position="110"/>
        <end position="142"/>
    </location>
</feature>
<feature type="transmembrane region" description="Helical" evidence="2">
    <location>
        <begin position="344"/>
        <end position="363"/>
    </location>
</feature>
<reference evidence="3" key="2">
    <citation type="submission" date="2024-10" db="UniProtKB">
        <authorList>
            <consortium name="EnsemblProtists"/>
        </authorList>
    </citation>
    <scope>IDENTIFICATION</scope>
</reference>
<name>A0A0D3IW46_EMIH1</name>
<dbReference type="HOGENOM" id="CLU_396620_0_0_1"/>
<keyword evidence="4" id="KW-1185">Reference proteome</keyword>
<dbReference type="GeneID" id="17261630"/>
<feature type="transmembrane region" description="Helical" evidence="2">
    <location>
        <begin position="213"/>
        <end position="234"/>
    </location>
</feature>
<feature type="transmembrane region" description="Helical" evidence="2">
    <location>
        <begin position="255"/>
        <end position="278"/>
    </location>
</feature>
<accession>A0A0D3IW46</accession>
<feature type="transmembrane region" description="Helical" evidence="2">
    <location>
        <begin position="293"/>
        <end position="313"/>
    </location>
</feature>
<dbReference type="EnsemblProtists" id="EOD15481">
    <property type="protein sequence ID" value="EOD15481"/>
    <property type="gene ID" value="EMIHUDRAFT_459319"/>
</dbReference>
<proteinExistence type="predicted"/>
<dbReference type="Proteomes" id="UP000013827">
    <property type="component" value="Unassembled WGS sequence"/>
</dbReference>
<dbReference type="RefSeq" id="XP_005767910.1">
    <property type="nucleotide sequence ID" value="XM_005767853.1"/>
</dbReference>
<reference evidence="4" key="1">
    <citation type="journal article" date="2013" name="Nature">
        <title>Pan genome of the phytoplankton Emiliania underpins its global distribution.</title>
        <authorList>
            <person name="Read B.A."/>
            <person name="Kegel J."/>
            <person name="Klute M.J."/>
            <person name="Kuo A."/>
            <person name="Lefebvre S.C."/>
            <person name="Maumus F."/>
            <person name="Mayer C."/>
            <person name="Miller J."/>
            <person name="Monier A."/>
            <person name="Salamov A."/>
            <person name="Young J."/>
            <person name="Aguilar M."/>
            <person name="Claverie J.M."/>
            <person name="Frickenhaus S."/>
            <person name="Gonzalez K."/>
            <person name="Herman E.K."/>
            <person name="Lin Y.C."/>
            <person name="Napier J."/>
            <person name="Ogata H."/>
            <person name="Sarno A.F."/>
            <person name="Shmutz J."/>
            <person name="Schroeder D."/>
            <person name="de Vargas C."/>
            <person name="Verret F."/>
            <person name="von Dassow P."/>
            <person name="Valentin K."/>
            <person name="Van de Peer Y."/>
            <person name="Wheeler G."/>
            <person name="Dacks J.B."/>
            <person name="Delwiche C.F."/>
            <person name="Dyhrman S.T."/>
            <person name="Glockner G."/>
            <person name="John U."/>
            <person name="Richards T."/>
            <person name="Worden A.Z."/>
            <person name="Zhang X."/>
            <person name="Grigoriev I.V."/>
            <person name="Allen A.E."/>
            <person name="Bidle K."/>
            <person name="Borodovsky M."/>
            <person name="Bowler C."/>
            <person name="Brownlee C."/>
            <person name="Cock J.M."/>
            <person name="Elias M."/>
            <person name="Gladyshev V.N."/>
            <person name="Groth M."/>
            <person name="Guda C."/>
            <person name="Hadaegh A."/>
            <person name="Iglesias-Rodriguez M.D."/>
            <person name="Jenkins J."/>
            <person name="Jones B.M."/>
            <person name="Lawson T."/>
            <person name="Leese F."/>
            <person name="Lindquist E."/>
            <person name="Lobanov A."/>
            <person name="Lomsadze A."/>
            <person name="Malik S.B."/>
            <person name="Marsh M.E."/>
            <person name="Mackinder L."/>
            <person name="Mock T."/>
            <person name="Mueller-Roeber B."/>
            <person name="Pagarete A."/>
            <person name="Parker M."/>
            <person name="Probert I."/>
            <person name="Quesneville H."/>
            <person name="Raines C."/>
            <person name="Rensing S.A."/>
            <person name="Riano-Pachon D.M."/>
            <person name="Richier S."/>
            <person name="Rokitta S."/>
            <person name="Shiraiwa Y."/>
            <person name="Soanes D.M."/>
            <person name="van der Giezen M."/>
            <person name="Wahlund T.M."/>
            <person name="Williams B."/>
            <person name="Wilson W."/>
            <person name="Wolfe G."/>
            <person name="Wurch L.L."/>
        </authorList>
    </citation>
    <scope>NUCLEOTIDE SEQUENCE</scope>
</reference>
<feature type="transmembrane region" description="Helical" evidence="2">
    <location>
        <begin position="179"/>
        <end position="201"/>
    </location>
</feature>
<evidence type="ECO:0000256" key="2">
    <source>
        <dbReference type="SAM" id="Phobius"/>
    </source>
</evidence>
<dbReference type="KEGG" id="ehx:EMIHUDRAFT_459319"/>
<dbReference type="PaxDb" id="2903-EOD15481"/>
<sequence length="695" mass="73366">MRGVLQRTEKGPVARSATPLASAGGPPEAVCGGHFPSVFRKALATKLALVAPGTGSSATLFESERRRRLSTNLCNAGAGCVGPHHRTPSGMEFGNWALTEDSSEAYRATYVLLVSAILLPVILFARRGCMTVGLVLLLASIVHQVSRLHVDTSYWGHIAAGVGLCRASHYILHGDGGALVIRVQHASLGLIATLAMFSYVAFRLPLHTFYNKVHATIWALASLLFASMAAHPITARACNGALPRVAAARQLHDPAVFGVQLGAISVMMLASSAVHAALPRESPLCTLVRGLHAFWWLFAGVWAVHMAAFMYVFKGKRGVHHLWLGEDTDAIHAHEAGSWSVVGGWYLAVDAWLSAAVLVLPLLCCPAKSAELSSVAVADDDGDPLLERKTIFNFAKEVGNPSAVDRTDYGTASGSGQRPGLRPAPLATALSRRRLPAIATSGEPEACASGGFAALGRERLTGKLGHEWCGAQIGWKGTDRFSETDRQECEGWYIDPVEVPPAGSYAADCSSGCALCVYGKQPDTKYKCMMGAVTHGCPASSPSPRRSCPIEGQPCVLITFQAAISPQSCGDAFLDATCRTVAARAGVSASRCDAWCSAAATRRRLEPDGRGFENTALANAASTFLAVRVLVTPELTPPPRRRRVPPSVLIGSVLGGVCALGMLLIGLRAALRKSRLHGLSLRKAVPAGSSISPPS</sequence>
<dbReference type="AlphaFoldDB" id="A0A0D3IW46"/>
<feature type="region of interest" description="Disordered" evidence="1">
    <location>
        <begin position="1"/>
        <end position="26"/>
    </location>
</feature>
<evidence type="ECO:0008006" key="5">
    <source>
        <dbReference type="Google" id="ProtNLM"/>
    </source>
</evidence>